<reference evidence="1" key="1">
    <citation type="journal article" date="2022" name="bioRxiv">
        <title>Sequencing and chromosome-scale assembly of the giantPleurodeles waltlgenome.</title>
        <authorList>
            <person name="Brown T."/>
            <person name="Elewa A."/>
            <person name="Iarovenko S."/>
            <person name="Subramanian E."/>
            <person name="Araus A.J."/>
            <person name="Petzold A."/>
            <person name="Susuki M."/>
            <person name="Suzuki K.-i.T."/>
            <person name="Hayashi T."/>
            <person name="Toyoda A."/>
            <person name="Oliveira C."/>
            <person name="Osipova E."/>
            <person name="Leigh N.D."/>
            <person name="Simon A."/>
            <person name="Yun M.H."/>
        </authorList>
    </citation>
    <scope>NUCLEOTIDE SEQUENCE</scope>
    <source>
        <strain evidence="1">20211129_DDA</strain>
        <tissue evidence="1">Liver</tissue>
    </source>
</reference>
<sequence length="107" mass="11876">MPLCGLQMHNFGTVDAIRIQFGSTWIATSLVKESNLASKAALDSTIGHDDARVQGHDDDVMSYVAALRGLAVTCDFRDLCDSLIRDQIVRCTSNSKVKEKLYPWIRC</sequence>
<protein>
    <submittedName>
        <fullName evidence="1">Uncharacterized protein</fullName>
    </submittedName>
</protein>
<gene>
    <name evidence="1" type="ORF">NDU88_002172</name>
</gene>
<accession>A0AAV7W144</accession>
<dbReference type="Proteomes" id="UP001066276">
    <property type="component" value="Chromosome 1_2"/>
</dbReference>
<organism evidence="1 2">
    <name type="scientific">Pleurodeles waltl</name>
    <name type="common">Iberian ribbed newt</name>
    <dbReference type="NCBI Taxonomy" id="8319"/>
    <lineage>
        <taxon>Eukaryota</taxon>
        <taxon>Metazoa</taxon>
        <taxon>Chordata</taxon>
        <taxon>Craniata</taxon>
        <taxon>Vertebrata</taxon>
        <taxon>Euteleostomi</taxon>
        <taxon>Amphibia</taxon>
        <taxon>Batrachia</taxon>
        <taxon>Caudata</taxon>
        <taxon>Salamandroidea</taxon>
        <taxon>Salamandridae</taxon>
        <taxon>Pleurodelinae</taxon>
        <taxon>Pleurodeles</taxon>
    </lineage>
</organism>
<evidence type="ECO:0000313" key="2">
    <source>
        <dbReference type="Proteomes" id="UP001066276"/>
    </source>
</evidence>
<proteinExistence type="predicted"/>
<evidence type="ECO:0000313" key="1">
    <source>
        <dbReference type="EMBL" id="KAJ1206774.1"/>
    </source>
</evidence>
<dbReference type="AlphaFoldDB" id="A0AAV7W144"/>
<comment type="caution">
    <text evidence="1">The sequence shown here is derived from an EMBL/GenBank/DDBJ whole genome shotgun (WGS) entry which is preliminary data.</text>
</comment>
<name>A0AAV7W144_PLEWA</name>
<keyword evidence="2" id="KW-1185">Reference proteome</keyword>
<dbReference type="EMBL" id="JANPWB010000002">
    <property type="protein sequence ID" value="KAJ1206774.1"/>
    <property type="molecule type" value="Genomic_DNA"/>
</dbReference>